<evidence type="ECO:0000256" key="2">
    <source>
        <dbReference type="ARBA" id="ARBA00004222"/>
    </source>
</evidence>
<evidence type="ECO:0000256" key="7">
    <source>
        <dbReference type="ARBA" id="ARBA00023034"/>
    </source>
</evidence>
<comment type="caution">
    <text evidence="11">The sequence shown here is derived from an EMBL/GenBank/DDBJ whole genome shotgun (WGS) entry which is preliminary data.</text>
</comment>
<dbReference type="Gene3D" id="1.25.40.10">
    <property type="entry name" value="Tetratricopeptide repeat domain"/>
    <property type="match status" value="1"/>
</dbReference>
<dbReference type="Pfam" id="PF11817">
    <property type="entry name" value="Foie-gras_1"/>
    <property type="match status" value="1"/>
</dbReference>
<dbReference type="EMBL" id="MU128930">
    <property type="protein sequence ID" value="KAF9517645.1"/>
    <property type="molecule type" value="Genomic_DNA"/>
</dbReference>
<evidence type="ECO:0000256" key="1">
    <source>
        <dbReference type="ARBA" id="ARBA00001995"/>
    </source>
</evidence>
<evidence type="ECO:0000256" key="4">
    <source>
        <dbReference type="ARBA" id="ARBA00021520"/>
    </source>
</evidence>
<feature type="compositionally biased region" description="Polar residues" evidence="8">
    <location>
        <begin position="728"/>
        <end position="738"/>
    </location>
</feature>
<proteinExistence type="inferred from homology"/>
<feature type="region of interest" description="Disordered" evidence="8">
    <location>
        <begin position="171"/>
        <end position="191"/>
    </location>
</feature>
<evidence type="ECO:0000256" key="6">
    <source>
        <dbReference type="ARBA" id="ARBA00022892"/>
    </source>
</evidence>
<dbReference type="GO" id="GO:0005794">
    <property type="term" value="C:Golgi apparatus"/>
    <property type="evidence" value="ECO:0007669"/>
    <property type="project" value="UniProtKB-SubCell"/>
</dbReference>
<evidence type="ECO:0000259" key="9">
    <source>
        <dbReference type="Pfam" id="PF11817"/>
    </source>
</evidence>
<gene>
    <name evidence="11" type="ORF">BS47DRAFT_1326036</name>
</gene>
<protein>
    <recommendedName>
        <fullName evidence="4">Trafficking protein particle complex subunit 11</fullName>
    </recommendedName>
</protein>
<feature type="region of interest" description="Disordered" evidence="8">
    <location>
        <begin position="713"/>
        <end position="745"/>
    </location>
</feature>
<name>A0A9P6E0Y0_9AGAM</name>
<comment type="similarity">
    <text evidence="3">Belongs to the TRAPPC11 family.</text>
</comment>
<dbReference type="InterPro" id="IPR021773">
    <property type="entry name" value="TPC11"/>
</dbReference>
<dbReference type="InterPro" id="IPR011990">
    <property type="entry name" value="TPR-like_helical_dom_sf"/>
</dbReference>
<keyword evidence="12" id="KW-1185">Reference proteome</keyword>
<evidence type="ECO:0000313" key="11">
    <source>
        <dbReference type="EMBL" id="KAF9517645.1"/>
    </source>
</evidence>
<dbReference type="Pfam" id="PF12742">
    <property type="entry name" value="Gryzun-like"/>
    <property type="match status" value="1"/>
</dbReference>
<dbReference type="SUPFAM" id="SSF48452">
    <property type="entry name" value="TPR-like"/>
    <property type="match status" value="1"/>
</dbReference>
<evidence type="ECO:0000256" key="3">
    <source>
        <dbReference type="ARBA" id="ARBA00007051"/>
    </source>
</evidence>
<dbReference type="InterPro" id="IPR025876">
    <property type="entry name" value="TRAPPC11_C"/>
</dbReference>
<feature type="region of interest" description="Disordered" evidence="8">
    <location>
        <begin position="280"/>
        <end position="306"/>
    </location>
</feature>
<accession>A0A9P6E0Y0</accession>
<dbReference type="AlphaFoldDB" id="A0A9P6E0Y0"/>
<feature type="domain" description="Trafficking protein particle complex subunit 11" evidence="9">
    <location>
        <begin position="359"/>
        <end position="618"/>
    </location>
</feature>
<evidence type="ECO:0000313" key="12">
    <source>
        <dbReference type="Proteomes" id="UP000886523"/>
    </source>
</evidence>
<dbReference type="Proteomes" id="UP000886523">
    <property type="component" value="Unassembled WGS sequence"/>
</dbReference>
<feature type="region of interest" description="Disordered" evidence="8">
    <location>
        <begin position="1189"/>
        <end position="1215"/>
    </location>
</feature>
<evidence type="ECO:0000256" key="8">
    <source>
        <dbReference type="SAM" id="MobiDB-lite"/>
    </source>
</evidence>
<organism evidence="11 12">
    <name type="scientific">Hydnum rufescens UP504</name>
    <dbReference type="NCBI Taxonomy" id="1448309"/>
    <lineage>
        <taxon>Eukaryota</taxon>
        <taxon>Fungi</taxon>
        <taxon>Dikarya</taxon>
        <taxon>Basidiomycota</taxon>
        <taxon>Agaricomycotina</taxon>
        <taxon>Agaricomycetes</taxon>
        <taxon>Cantharellales</taxon>
        <taxon>Hydnaceae</taxon>
        <taxon>Hydnum</taxon>
    </lineage>
</organism>
<evidence type="ECO:0000259" key="10">
    <source>
        <dbReference type="Pfam" id="PF12742"/>
    </source>
</evidence>
<dbReference type="GO" id="GO:0016192">
    <property type="term" value="P:vesicle-mediated transport"/>
    <property type="evidence" value="ECO:0007669"/>
    <property type="project" value="UniProtKB-KW"/>
</dbReference>
<sequence length="1255" mass="140679">MNSYPVELLVQHVPVMFVAGLDPPQHARNPSENAPAGVNGHAVSDGRETSAQELRDPFSILAARLRNALGARRRSATWDPDKSHRFNVLLVDKEVRFPPRKIPPPQHATRMDEPYSSAPGVLHSPLSPLTPSSPLYPDGLIAPIWVRKHLELIPSVFVLFLRIWEPPQPTSPLEINNQDRDEERARDTDLATEIGLRKKSTSERGIKLTVVLMASRHMLEEPTLDARLSFIRRQSGLDARAALFVLSPLSTSELNEFVASLQEALYESATDYYGAHSKRVRRKKNRYSHQATSLPPGSGPSTGRPLRSEGWTVRYEYKMATFAEFRMEDELARKHYEDCWEALRDMFGSTAILPPRTKRWAEAKVLADSVAFKICKLYLYHSEFSHALAHFNRHLYRFAELQRGWGIGEETFEFWSWVARQYRVLAEMLEYGVRAGLQLPSPITPSAGAQSATPISSSVSPGEVPATLGINPANAIQHPGYYYYAAASCTQQRYQRFLAISDQEDPSTTSSPALANERKVDHQAIIIELYTKAYELFKSHGTGNGRLTFHMAYRIAEAYYSAGQFDLAVKFFERIAKTYQREKWGAMLRSILAMWCECGRQMGDVELTVRLLLEMLAREATDSLEERRAIEEELVAIFQSTSPTRPIVLEPSDFAPILHPSIIFWKSEVSLGEPASFQVILTAGDGGLPGLEFSLLHIYWDENHPPIIIEHFPSEDPSAHPHTDLGQLRSSGISEGPSQPSPMIKSDLRITSSVPVDLTIPRLTLFLNTGSWNVEIPINTTNTLMSAASIPRWLTTIDLPPRFIPIHRPNSQMCRVQFRPHRLYISFQHDEPALIDEQYPIIIQITNEDDEDLQFDIDVLLQPSEDEGVNHITLGDDSSTSLIKGVSFGIVKPGGVVKRTLYLHSAGTGGDRILDLSIQSHTIQPESSNMSPNTNETLRTLVVHTVPAMKPSFTITYTRDPEPLPALLDLSKYEPDAVEGQRIAITTVAVLSSGPWEIVVDSIRYKPENVRRARVASCSLSFVEDEFPCSWSHGDAFSLTCEVDLYEENNEDFSEDEIPFPGHFEVTWRRSEITDPNIAPAKTLLNVPSLRPPDDGLVALLDCPPSGRLHHPFGLRLTVQNRQKFRTAEPMLDVDSSEAFVLSGPRHARLPMLLPGTSDEVFFNLIPLSCGFVRLPTFKVHDRRKLDVLRENEESTSTNPSGEAPTDPEEDRITAARVPVLLVGRDLRPGRDSLDLSVPGDELSLDGHFLPVYPS</sequence>
<dbReference type="PANTHER" id="PTHR14374:SF0">
    <property type="entry name" value="TRAFFICKING PROTEIN PARTICLE COMPLEX SUBUNIT 11"/>
    <property type="match status" value="1"/>
</dbReference>
<comment type="subcellular location">
    <subcellularLocation>
        <location evidence="2">Golgi apparatus</location>
        <location evidence="2">cis-Golgi network</location>
    </subcellularLocation>
</comment>
<reference evidence="11" key="1">
    <citation type="journal article" date="2020" name="Nat. Commun.">
        <title>Large-scale genome sequencing of mycorrhizal fungi provides insights into the early evolution of symbiotic traits.</title>
        <authorList>
            <person name="Miyauchi S."/>
            <person name="Kiss E."/>
            <person name="Kuo A."/>
            <person name="Drula E."/>
            <person name="Kohler A."/>
            <person name="Sanchez-Garcia M."/>
            <person name="Morin E."/>
            <person name="Andreopoulos B."/>
            <person name="Barry K.W."/>
            <person name="Bonito G."/>
            <person name="Buee M."/>
            <person name="Carver A."/>
            <person name="Chen C."/>
            <person name="Cichocki N."/>
            <person name="Clum A."/>
            <person name="Culley D."/>
            <person name="Crous P.W."/>
            <person name="Fauchery L."/>
            <person name="Girlanda M."/>
            <person name="Hayes R.D."/>
            <person name="Keri Z."/>
            <person name="LaButti K."/>
            <person name="Lipzen A."/>
            <person name="Lombard V."/>
            <person name="Magnuson J."/>
            <person name="Maillard F."/>
            <person name="Murat C."/>
            <person name="Nolan M."/>
            <person name="Ohm R.A."/>
            <person name="Pangilinan J."/>
            <person name="Pereira M.F."/>
            <person name="Perotto S."/>
            <person name="Peter M."/>
            <person name="Pfister S."/>
            <person name="Riley R."/>
            <person name="Sitrit Y."/>
            <person name="Stielow J.B."/>
            <person name="Szollosi G."/>
            <person name="Zifcakova L."/>
            <person name="Stursova M."/>
            <person name="Spatafora J.W."/>
            <person name="Tedersoo L."/>
            <person name="Vaario L.M."/>
            <person name="Yamada A."/>
            <person name="Yan M."/>
            <person name="Wang P."/>
            <person name="Xu J."/>
            <person name="Bruns T."/>
            <person name="Baldrian P."/>
            <person name="Vilgalys R."/>
            <person name="Dunand C."/>
            <person name="Henrissat B."/>
            <person name="Grigoriev I.V."/>
            <person name="Hibbett D."/>
            <person name="Nagy L.G."/>
            <person name="Martin F.M."/>
        </authorList>
    </citation>
    <scope>NUCLEOTIDE SEQUENCE</scope>
    <source>
        <strain evidence="11">UP504</strain>
    </source>
</reference>
<keyword evidence="5" id="KW-0813">Transport</keyword>
<feature type="domain" description="Trafficking protein particle complex subunit 11 C-terminal" evidence="10">
    <location>
        <begin position="1132"/>
        <end position="1178"/>
    </location>
</feature>
<feature type="region of interest" description="Disordered" evidence="8">
    <location>
        <begin position="24"/>
        <end position="51"/>
    </location>
</feature>
<feature type="compositionally biased region" description="Polar residues" evidence="8">
    <location>
        <begin position="288"/>
        <end position="301"/>
    </location>
</feature>
<dbReference type="PANTHER" id="PTHR14374">
    <property type="entry name" value="FOIE GRAS"/>
    <property type="match status" value="1"/>
</dbReference>
<feature type="compositionally biased region" description="Basic and acidic residues" evidence="8">
    <location>
        <begin position="177"/>
        <end position="189"/>
    </location>
</feature>
<keyword evidence="7" id="KW-0333">Golgi apparatus</keyword>
<evidence type="ECO:0000256" key="5">
    <source>
        <dbReference type="ARBA" id="ARBA00022448"/>
    </source>
</evidence>
<feature type="compositionally biased region" description="Basic and acidic residues" evidence="8">
    <location>
        <begin position="713"/>
        <end position="723"/>
    </location>
</feature>
<comment type="function">
    <text evidence="1">Involved in endoplasmic reticulum to Golgi apparatus trafficking at a very early stage.</text>
</comment>
<keyword evidence="6" id="KW-0931">ER-Golgi transport</keyword>
<dbReference type="OrthoDB" id="6278596at2759"/>